<protein>
    <submittedName>
        <fullName evidence="2">Uncharacterized protein</fullName>
    </submittedName>
</protein>
<evidence type="ECO:0000313" key="3">
    <source>
        <dbReference type="Proteomes" id="UP000494106"/>
    </source>
</evidence>
<evidence type="ECO:0000313" key="1">
    <source>
        <dbReference type="EMBL" id="CAB3235384.1"/>
    </source>
</evidence>
<dbReference type="EMBL" id="CADEBD010000299">
    <property type="protein sequence ID" value="CAB3235384.1"/>
    <property type="molecule type" value="Genomic_DNA"/>
</dbReference>
<organism evidence="2 3">
    <name type="scientific">Arctia plantaginis</name>
    <name type="common">Wood tiger moth</name>
    <name type="synonym">Phalaena plantaginis</name>
    <dbReference type="NCBI Taxonomy" id="874455"/>
    <lineage>
        <taxon>Eukaryota</taxon>
        <taxon>Metazoa</taxon>
        <taxon>Ecdysozoa</taxon>
        <taxon>Arthropoda</taxon>
        <taxon>Hexapoda</taxon>
        <taxon>Insecta</taxon>
        <taxon>Pterygota</taxon>
        <taxon>Neoptera</taxon>
        <taxon>Endopterygota</taxon>
        <taxon>Lepidoptera</taxon>
        <taxon>Glossata</taxon>
        <taxon>Ditrysia</taxon>
        <taxon>Noctuoidea</taxon>
        <taxon>Erebidae</taxon>
        <taxon>Arctiinae</taxon>
        <taxon>Arctia</taxon>
    </lineage>
</organism>
<dbReference type="AlphaFoldDB" id="A0A8S0ZVV1"/>
<evidence type="ECO:0000313" key="4">
    <source>
        <dbReference type="Proteomes" id="UP000494256"/>
    </source>
</evidence>
<gene>
    <name evidence="1" type="ORF">APLA_LOCUS6988</name>
    <name evidence="2" type="ORF">APLA_LOCUS7629</name>
</gene>
<proteinExistence type="predicted"/>
<keyword evidence="3" id="KW-1185">Reference proteome</keyword>
<reference evidence="3 4" key="1">
    <citation type="submission" date="2020-04" db="EMBL/GenBank/DDBJ databases">
        <authorList>
            <person name="Wallbank WR R."/>
            <person name="Pardo Diaz C."/>
            <person name="Kozak K."/>
            <person name="Martin S."/>
            <person name="Jiggins C."/>
            <person name="Moest M."/>
            <person name="Warren A I."/>
            <person name="Byers J.R.P. K."/>
            <person name="Montejo-Kovacevich G."/>
            <person name="Yen C E."/>
        </authorList>
    </citation>
    <scope>NUCLEOTIDE SEQUENCE [LARGE SCALE GENOMIC DNA]</scope>
</reference>
<name>A0A8S0ZVV1_ARCPL</name>
<dbReference type="Proteomes" id="UP000494256">
    <property type="component" value="Unassembled WGS sequence"/>
</dbReference>
<comment type="caution">
    <text evidence="2">The sequence shown here is derived from an EMBL/GenBank/DDBJ whole genome shotgun (WGS) entry which is preliminary data.</text>
</comment>
<accession>A0A8S0ZVV1</accession>
<dbReference type="Proteomes" id="UP000494106">
    <property type="component" value="Unassembled WGS sequence"/>
</dbReference>
<evidence type="ECO:0000313" key="2">
    <source>
        <dbReference type="EMBL" id="CAB3238906.1"/>
    </source>
</evidence>
<dbReference type="EMBL" id="CADEBC010000500">
    <property type="protein sequence ID" value="CAB3238906.1"/>
    <property type="molecule type" value="Genomic_DNA"/>
</dbReference>
<sequence>MSQYGYQPLLESVGPVLHRRRSECHVISIFALTPTPTVPVVSSGTMRAVCSCPIVSEYYSLSTDRCEMIDIMLIVPSRSAWATPRGSALKAHVPNTHR</sequence>